<keyword evidence="9" id="KW-1185">Reference proteome</keyword>
<gene>
    <name evidence="8" type="ORF">OKIOD_LOCUS1972</name>
</gene>
<accession>A0ABN7RRD1</accession>
<evidence type="ECO:0000256" key="4">
    <source>
        <dbReference type="ARBA" id="ARBA00023157"/>
    </source>
</evidence>
<evidence type="ECO:0000256" key="5">
    <source>
        <dbReference type="ARBA" id="ARBA00023180"/>
    </source>
</evidence>
<evidence type="ECO:0000256" key="6">
    <source>
        <dbReference type="PROSITE-ProRule" id="PRU01355"/>
    </source>
</evidence>
<dbReference type="InterPro" id="IPR001548">
    <property type="entry name" value="Peptidase_M2"/>
</dbReference>
<dbReference type="PRINTS" id="PR00791">
    <property type="entry name" value="PEPDIPTASEA"/>
</dbReference>
<dbReference type="EC" id="3.4.-.-" evidence="7"/>
<dbReference type="PANTHER" id="PTHR10514">
    <property type="entry name" value="ANGIOTENSIN-CONVERTING ENZYME"/>
    <property type="match status" value="1"/>
</dbReference>
<keyword evidence="7" id="KW-0645">Protease</keyword>
<keyword evidence="7" id="KW-0479">Metal-binding</keyword>
<name>A0ABN7RRD1_OIKDI</name>
<dbReference type="PANTHER" id="PTHR10514:SF27">
    <property type="entry name" value="ANGIOTENSIN-CONVERTING ENZYME"/>
    <property type="match status" value="1"/>
</dbReference>
<evidence type="ECO:0000256" key="2">
    <source>
        <dbReference type="ARBA" id="ARBA00008139"/>
    </source>
</evidence>
<dbReference type="SUPFAM" id="SSF55486">
    <property type="entry name" value="Metalloproteases ('zincins'), catalytic domain"/>
    <property type="match status" value="1"/>
</dbReference>
<comment type="cofactor">
    <cofactor evidence="7">
        <name>Zn(2+)</name>
        <dbReference type="ChEBI" id="CHEBI:29105"/>
    </cofactor>
    <text evidence="7">Binds 1 zinc ion per subunit.</text>
</comment>
<dbReference type="CDD" id="cd06461">
    <property type="entry name" value="M2_ACE"/>
    <property type="match status" value="1"/>
</dbReference>
<proteinExistence type="inferred from homology"/>
<organism evidence="8 9">
    <name type="scientific">Oikopleura dioica</name>
    <name type="common">Tunicate</name>
    <dbReference type="NCBI Taxonomy" id="34765"/>
    <lineage>
        <taxon>Eukaryota</taxon>
        <taxon>Metazoa</taxon>
        <taxon>Chordata</taxon>
        <taxon>Tunicata</taxon>
        <taxon>Appendicularia</taxon>
        <taxon>Copelata</taxon>
        <taxon>Oikopleuridae</taxon>
        <taxon>Oikopleura</taxon>
    </lineage>
</organism>
<keyword evidence="5 7" id="KW-0325">Glycoprotein</keyword>
<evidence type="ECO:0000256" key="7">
    <source>
        <dbReference type="RuleBase" id="RU361144"/>
    </source>
</evidence>
<dbReference type="InterPro" id="IPR042088">
    <property type="entry name" value="OligoPept_F_C"/>
</dbReference>
<comment type="caution">
    <text evidence="6">Lacks conserved residue(s) required for the propagation of feature annotation.</text>
</comment>
<protein>
    <recommendedName>
        <fullName evidence="7">Angiotensin-converting enzyme</fullName>
        <ecNumber evidence="7">3.4.-.-</ecNumber>
    </recommendedName>
</protein>
<dbReference type="Gene3D" id="1.10.1370.20">
    <property type="entry name" value="Oligoendopeptidase f, C-terminal domain"/>
    <property type="match status" value="1"/>
</dbReference>
<comment type="similarity">
    <text evidence="2 6 7">Belongs to the peptidase M2 family.</text>
</comment>
<sequence length="718" mass="81616">MKLLASSLASVGLGSLVRDGPWSCGQEAINWLNDWHEAAQPFYLDAIETEWQYNINITSQNEEAYQAADKRFKNFVKEWSDRSKTELPPYDMDRTELEKCLVEEKFDTTPGLHDQQPWTIDRQQRAIMRIQTFKVYHEKDMDASALDDSRLDEYQALMGSMVTQYSTMKVRSMDGLSDLELDPDLDEIMAHSAANPSQESYDELKYYWTIWHSKVGQATRDDYAKFVDVSNEAADKNGYHDTGASWRGWYDMDIDVLVKSIWEGDAHNRGLKELYEKLHGHIRYVLSQKYGSEFVKDGEPIPAHILGNMWAQSWGNLYDLVEPFPYAGATPDATPALQDLSIQEMYEMADDFFTGLGLMPMTDQFWDKSVLEKTTDTEMVCHASAWDFQSAPGISTDGTTGDFRIKQCTKKTQSNFVTLHHEMGHIEYFQLYAHQPIVFRAGANPGFHEAVGDTIALSVSTPAHLAKVDLLPDWKPEDQTDAAEINYLMMTALSKIAFLPFGLIMDLFRWEVFEKSADNDITPDEYQALWDEYRLNYQGVVSPVKRTSADFDPAAKFHTSNNVPYVRYFVSFVVQFQFYERLCVLAGQPGDNQCDFAGNKAAGEALEKLLSPGGAEHWEDVLEEFLCTGDHVPQNCDGSLNAEAFLTYFKPLEDWLDQQKALYGYQVGWNKDGKWKPEGYDDVPEESPVVTTTTTTTTSTSNATLIGFTFAFLSLLLL</sequence>
<evidence type="ECO:0000313" key="9">
    <source>
        <dbReference type="Proteomes" id="UP001158576"/>
    </source>
</evidence>
<comment type="cofactor">
    <cofactor evidence="1">
        <name>chloride</name>
        <dbReference type="ChEBI" id="CHEBI:17996"/>
    </cofactor>
</comment>
<evidence type="ECO:0000256" key="3">
    <source>
        <dbReference type="ARBA" id="ARBA00022729"/>
    </source>
</evidence>
<keyword evidence="7" id="KW-0121">Carboxypeptidase</keyword>
<dbReference type="EMBL" id="OU015568">
    <property type="protein sequence ID" value="CAG5083588.1"/>
    <property type="molecule type" value="Genomic_DNA"/>
</dbReference>
<keyword evidence="7" id="KW-0862">Zinc</keyword>
<keyword evidence="7" id="KW-0482">Metalloprotease</keyword>
<evidence type="ECO:0000256" key="1">
    <source>
        <dbReference type="ARBA" id="ARBA00001923"/>
    </source>
</evidence>
<keyword evidence="7" id="KW-0378">Hydrolase</keyword>
<dbReference type="Proteomes" id="UP001158576">
    <property type="component" value="Chromosome PAR"/>
</dbReference>
<keyword evidence="3" id="KW-0732">Signal</keyword>
<dbReference type="Pfam" id="PF01401">
    <property type="entry name" value="Peptidase_M2"/>
    <property type="match status" value="1"/>
</dbReference>
<evidence type="ECO:0000313" key="8">
    <source>
        <dbReference type="EMBL" id="CAG5083588.1"/>
    </source>
</evidence>
<reference evidence="8 9" key="1">
    <citation type="submission" date="2021-04" db="EMBL/GenBank/DDBJ databases">
        <authorList>
            <person name="Bliznina A."/>
        </authorList>
    </citation>
    <scope>NUCLEOTIDE SEQUENCE [LARGE SCALE GENOMIC DNA]</scope>
</reference>
<dbReference type="PROSITE" id="PS52011">
    <property type="entry name" value="PEPTIDASE_M2"/>
    <property type="match status" value="1"/>
</dbReference>
<keyword evidence="4" id="KW-1015">Disulfide bond</keyword>